<dbReference type="EMBL" id="MHCS01000019">
    <property type="protein sequence ID" value="OGY26550.1"/>
    <property type="molecule type" value="Genomic_DNA"/>
</dbReference>
<dbReference type="GO" id="GO:0008270">
    <property type="term" value="F:zinc ion binding"/>
    <property type="evidence" value="ECO:0007669"/>
    <property type="project" value="InterPro"/>
</dbReference>
<comment type="caution">
    <text evidence="4">The sequence shown here is derived from an EMBL/GenBank/DDBJ whole genome shotgun (WGS) entry which is preliminary data.</text>
</comment>
<dbReference type="GO" id="GO:0005975">
    <property type="term" value="P:carbohydrate metabolic process"/>
    <property type="evidence" value="ECO:0007669"/>
    <property type="project" value="InterPro"/>
</dbReference>
<evidence type="ECO:0008006" key="6">
    <source>
        <dbReference type="Google" id="ProtNLM"/>
    </source>
</evidence>
<gene>
    <name evidence="4" type="ORF">A2Z11_00235</name>
</gene>
<keyword evidence="3" id="KW-0479">Metal-binding</keyword>
<dbReference type="InterPro" id="IPR050246">
    <property type="entry name" value="Class_II_FBP_aldolase"/>
</dbReference>
<dbReference type="InterPro" id="IPR013785">
    <property type="entry name" value="Aldolase_TIM"/>
</dbReference>
<feature type="binding site" evidence="3">
    <location>
        <position position="210"/>
    </location>
    <ligand>
        <name>Zn(2+)</name>
        <dbReference type="ChEBI" id="CHEBI:29105"/>
        <label>1</label>
        <note>catalytic</note>
    </ligand>
</feature>
<name>A0A1G1WGI6_9BACT</name>
<organism evidence="4 5">
    <name type="scientific">Candidatus Woykebacteria bacterium RBG_16_43_9</name>
    <dbReference type="NCBI Taxonomy" id="1802596"/>
    <lineage>
        <taxon>Bacteria</taxon>
        <taxon>Candidatus Woykeibacteriota</taxon>
    </lineage>
</organism>
<evidence type="ECO:0000256" key="1">
    <source>
        <dbReference type="PIRSR" id="PIRSR001359-1"/>
    </source>
</evidence>
<proteinExistence type="predicted"/>
<feature type="binding site" evidence="2">
    <location>
        <begin position="211"/>
        <end position="213"/>
    </location>
    <ligand>
        <name>dihydroxyacetone phosphate</name>
        <dbReference type="ChEBI" id="CHEBI:57642"/>
    </ligand>
</feature>
<comment type="cofactor">
    <cofactor evidence="3">
        <name>Zn(2+)</name>
        <dbReference type="ChEBI" id="CHEBI:29105"/>
    </cofactor>
    <text evidence="3">Binds 2 Zn(2+) ions per subunit. One is catalytic and the other provides a structural contribution.</text>
</comment>
<dbReference type="Proteomes" id="UP000176389">
    <property type="component" value="Unassembled WGS sequence"/>
</dbReference>
<dbReference type="PANTHER" id="PTHR30304:SF0">
    <property type="entry name" value="D-TAGATOSE-1,6-BISPHOSPHATE ALDOLASE SUBUNIT GATY-RELATED"/>
    <property type="match status" value="1"/>
</dbReference>
<dbReference type="AlphaFoldDB" id="A0A1G1WGI6"/>
<dbReference type="GO" id="GO:0016832">
    <property type="term" value="F:aldehyde-lyase activity"/>
    <property type="evidence" value="ECO:0007669"/>
    <property type="project" value="InterPro"/>
</dbReference>
<evidence type="ECO:0000256" key="3">
    <source>
        <dbReference type="PIRSR" id="PIRSR001359-3"/>
    </source>
</evidence>
<dbReference type="Gene3D" id="3.20.20.70">
    <property type="entry name" value="Aldolase class I"/>
    <property type="match status" value="1"/>
</dbReference>
<dbReference type="Pfam" id="PF01116">
    <property type="entry name" value="F_bP_aldolase"/>
    <property type="match status" value="1"/>
</dbReference>
<evidence type="ECO:0000313" key="4">
    <source>
        <dbReference type="EMBL" id="OGY26550.1"/>
    </source>
</evidence>
<accession>A0A1G1WGI6</accession>
<dbReference type="PANTHER" id="PTHR30304">
    <property type="entry name" value="D-TAGATOSE-1,6-BISPHOSPHATE ALDOLASE"/>
    <property type="match status" value="1"/>
</dbReference>
<dbReference type="STRING" id="1802596.A2Z11_00235"/>
<evidence type="ECO:0000256" key="2">
    <source>
        <dbReference type="PIRSR" id="PIRSR001359-2"/>
    </source>
</evidence>
<dbReference type="PIRSF" id="PIRSF001359">
    <property type="entry name" value="F_bP_aldolase_II"/>
    <property type="match status" value="1"/>
</dbReference>
<feature type="active site" description="Proton donor" evidence="1">
    <location>
        <position position="78"/>
    </location>
</feature>
<dbReference type="SUPFAM" id="SSF51569">
    <property type="entry name" value="Aldolase"/>
    <property type="match status" value="1"/>
</dbReference>
<feature type="binding site" evidence="3">
    <location>
        <position position="181"/>
    </location>
    <ligand>
        <name>Zn(2+)</name>
        <dbReference type="ChEBI" id="CHEBI:29105"/>
        <label>1</label>
        <note>catalytic</note>
    </ligand>
</feature>
<feature type="binding site" evidence="3">
    <location>
        <position position="100"/>
    </location>
    <ligand>
        <name>Zn(2+)</name>
        <dbReference type="ChEBI" id="CHEBI:29105"/>
        <label>2</label>
    </ligand>
</feature>
<protein>
    <recommendedName>
        <fullName evidence="6">Ketose-bisphosphate aldolase</fullName>
    </recommendedName>
</protein>
<feature type="binding site" evidence="3">
    <location>
        <position position="130"/>
    </location>
    <ligand>
        <name>Zn(2+)</name>
        <dbReference type="ChEBI" id="CHEBI:29105"/>
        <label>2</label>
    </ligand>
</feature>
<feature type="binding site" evidence="2">
    <location>
        <begin position="232"/>
        <end position="235"/>
    </location>
    <ligand>
        <name>dihydroxyacetone phosphate</name>
        <dbReference type="ChEBI" id="CHEBI:57642"/>
    </ligand>
</feature>
<evidence type="ECO:0000313" key="5">
    <source>
        <dbReference type="Proteomes" id="UP000176389"/>
    </source>
</evidence>
<reference evidence="4 5" key="1">
    <citation type="journal article" date="2016" name="Nat. Commun.">
        <title>Thousands of microbial genomes shed light on interconnected biogeochemical processes in an aquifer system.</title>
        <authorList>
            <person name="Anantharaman K."/>
            <person name="Brown C.T."/>
            <person name="Hug L.A."/>
            <person name="Sharon I."/>
            <person name="Castelle C.J."/>
            <person name="Probst A.J."/>
            <person name="Thomas B.C."/>
            <person name="Singh A."/>
            <person name="Wilkins M.J."/>
            <person name="Karaoz U."/>
            <person name="Brodie E.L."/>
            <person name="Williams K.H."/>
            <person name="Hubbard S.S."/>
            <person name="Banfield J.F."/>
        </authorList>
    </citation>
    <scope>NUCLEOTIDE SEQUENCE [LARGE SCALE GENOMIC DNA]</scope>
</reference>
<feature type="binding site" evidence="3">
    <location>
        <position position="79"/>
    </location>
    <ligand>
        <name>Zn(2+)</name>
        <dbReference type="ChEBI" id="CHEBI:29105"/>
        <label>1</label>
        <note>catalytic</note>
    </ligand>
</feature>
<keyword evidence="3" id="KW-0862">Zinc</keyword>
<dbReference type="InterPro" id="IPR000771">
    <property type="entry name" value="FBA_II"/>
</dbReference>
<dbReference type="NCBIfam" id="TIGR00167">
    <property type="entry name" value="cbbA"/>
    <property type="match status" value="1"/>
</dbReference>
<sequence length="285" mass="31798">MNAKDWFTRAKNEKFAIGAFNVGNLETLEAIVAAAKAKKAPVIIEASPGESSFMGYKNLVDLVQNYKDEGVEIILNLDHATEFEKVKQAFEAGFDYLHFDGGQIEFEEDVQIAKQIVEMAHPKGIMVEGEVDHITGSSALHTGEKVASEQAKGNYSDPEKAREFVYRTGVDTYASFIGNAHGLYADEKRLDLNRLKDIRKAIPNTFLSLHGGSGINHEDIRSAIEIGINKINVNTEMRSAYRKELEEQLESSEEVAMYKLYPEIMEEVQKVVEDKIDLFGSTGKV</sequence>
<feature type="binding site" evidence="2">
    <location>
        <position position="182"/>
    </location>
    <ligand>
        <name>dihydroxyacetone phosphate</name>
        <dbReference type="ChEBI" id="CHEBI:57642"/>
    </ligand>
</feature>